<dbReference type="RefSeq" id="WP_344097076.1">
    <property type="nucleotide sequence ID" value="NZ_BAAAOG010000010.1"/>
</dbReference>
<proteinExistence type="inferred from homology"/>
<gene>
    <name evidence="12" type="primary">galE_2</name>
    <name evidence="12" type="ORF">GCM10009776_34790</name>
</gene>
<evidence type="ECO:0000259" key="11">
    <source>
        <dbReference type="Pfam" id="PF01370"/>
    </source>
</evidence>
<evidence type="ECO:0000256" key="7">
    <source>
        <dbReference type="ARBA" id="ARBA00023027"/>
    </source>
</evidence>
<evidence type="ECO:0000256" key="1">
    <source>
        <dbReference type="ARBA" id="ARBA00000083"/>
    </source>
</evidence>
<evidence type="ECO:0000256" key="2">
    <source>
        <dbReference type="ARBA" id="ARBA00001911"/>
    </source>
</evidence>
<dbReference type="PANTHER" id="PTHR43725:SF47">
    <property type="entry name" value="UDP-GLUCOSE 4-EPIMERASE"/>
    <property type="match status" value="1"/>
</dbReference>
<dbReference type="InterPro" id="IPR001509">
    <property type="entry name" value="Epimerase_deHydtase"/>
</dbReference>
<accession>A0ABP5CTS4</accession>
<reference evidence="13" key="1">
    <citation type="journal article" date="2019" name="Int. J. Syst. Evol. Microbiol.">
        <title>The Global Catalogue of Microorganisms (GCM) 10K type strain sequencing project: providing services to taxonomists for standard genome sequencing and annotation.</title>
        <authorList>
            <consortium name="The Broad Institute Genomics Platform"/>
            <consortium name="The Broad Institute Genome Sequencing Center for Infectious Disease"/>
            <person name="Wu L."/>
            <person name="Ma J."/>
        </authorList>
    </citation>
    <scope>NUCLEOTIDE SEQUENCE [LARGE SCALE GENOMIC DNA]</scope>
    <source>
        <strain evidence="13">JCM 14901</strain>
    </source>
</reference>
<evidence type="ECO:0000256" key="5">
    <source>
        <dbReference type="ARBA" id="ARBA00013189"/>
    </source>
</evidence>
<dbReference type="PANTHER" id="PTHR43725">
    <property type="entry name" value="UDP-GLUCOSE 4-EPIMERASE"/>
    <property type="match status" value="1"/>
</dbReference>
<dbReference type="Gene3D" id="3.90.25.10">
    <property type="entry name" value="UDP-galactose 4-epimerase, domain 1"/>
    <property type="match status" value="1"/>
</dbReference>
<comment type="cofactor">
    <cofactor evidence="2 10">
        <name>NAD(+)</name>
        <dbReference type="ChEBI" id="CHEBI:57540"/>
    </cofactor>
</comment>
<dbReference type="Gene3D" id="3.40.50.720">
    <property type="entry name" value="NAD(P)-binding Rossmann-like Domain"/>
    <property type="match status" value="1"/>
</dbReference>
<keyword evidence="13" id="KW-1185">Reference proteome</keyword>
<evidence type="ECO:0000313" key="13">
    <source>
        <dbReference type="Proteomes" id="UP001499933"/>
    </source>
</evidence>
<dbReference type="Pfam" id="PF01370">
    <property type="entry name" value="Epimerase"/>
    <property type="match status" value="1"/>
</dbReference>
<feature type="domain" description="NAD-dependent epimerase/dehydratase" evidence="11">
    <location>
        <begin position="3"/>
        <end position="262"/>
    </location>
</feature>
<dbReference type="CDD" id="cd05247">
    <property type="entry name" value="UDP_G4E_1_SDR_e"/>
    <property type="match status" value="1"/>
</dbReference>
<dbReference type="InterPro" id="IPR036291">
    <property type="entry name" value="NAD(P)-bd_dom_sf"/>
</dbReference>
<dbReference type="EMBL" id="BAAAOG010000010">
    <property type="protein sequence ID" value="GAA1968723.1"/>
    <property type="molecule type" value="Genomic_DNA"/>
</dbReference>
<comment type="catalytic activity">
    <reaction evidence="1 10">
        <text>UDP-alpha-D-glucose = UDP-alpha-D-galactose</text>
        <dbReference type="Rhea" id="RHEA:22168"/>
        <dbReference type="ChEBI" id="CHEBI:58885"/>
        <dbReference type="ChEBI" id="CHEBI:66914"/>
        <dbReference type="EC" id="5.1.3.2"/>
    </reaction>
</comment>
<organism evidence="12 13">
    <name type="scientific">Microbacterium deminutum</name>
    <dbReference type="NCBI Taxonomy" id="344164"/>
    <lineage>
        <taxon>Bacteria</taxon>
        <taxon>Bacillati</taxon>
        <taxon>Actinomycetota</taxon>
        <taxon>Actinomycetes</taxon>
        <taxon>Micrococcales</taxon>
        <taxon>Microbacteriaceae</taxon>
        <taxon>Microbacterium</taxon>
    </lineage>
</organism>
<comment type="subunit">
    <text evidence="10">Homodimer.</text>
</comment>
<keyword evidence="10" id="KW-0119">Carbohydrate metabolism</keyword>
<evidence type="ECO:0000256" key="6">
    <source>
        <dbReference type="ARBA" id="ARBA00018569"/>
    </source>
</evidence>
<dbReference type="InterPro" id="IPR005886">
    <property type="entry name" value="UDP_G4E"/>
</dbReference>
<comment type="similarity">
    <text evidence="4 10">Belongs to the NAD(P)-dependent epimerase/dehydratase family.</text>
</comment>
<dbReference type="NCBIfam" id="TIGR01179">
    <property type="entry name" value="galE"/>
    <property type="match status" value="1"/>
</dbReference>
<name>A0ABP5CTS4_9MICO</name>
<evidence type="ECO:0000256" key="8">
    <source>
        <dbReference type="ARBA" id="ARBA00023144"/>
    </source>
</evidence>
<comment type="caution">
    <text evidence="12">The sequence shown here is derived from an EMBL/GenBank/DDBJ whole genome shotgun (WGS) entry which is preliminary data.</text>
</comment>
<dbReference type="EC" id="5.1.3.2" evidence="5 10"/>
<dbReference type="Proteomes" id="UP001499933">
    <property type="component" value="Unassembled WGS sequence"/>
</dbReference>
<evidence type="ECO:0000256" key="10">
    <source>
        <dbReference type="RuleBase" id="RU366046"/>
    </source>
</evidence>
<keyword evidence="8" id="KW-0299">Galactose metabolism</keyword>
<sequence length="339" mass="35965">MRVLLIGGAGYIGSHVAIAMVEAGHDVVVVDDLSNSNAVAIARVRQITGRDVPLVIMDARNDDAVLAALAEEPPIDAIVLLAGLKSVAESVADPLRYYDVNIGAAISTLKVAAALSIRNVVFSSSATVYGSPADLPVNESSPTSLDLANPYGKTKRIIEEILADAAAADPTMKITILRYFNPVGAHTSALIGEDPQSAPTNLMPIVARAAAGTLPFVRVFGADYATPDGTGLRDYIDVNDLARGHVDAIIHAREGYEIFNLGTGIPVSVLEMISEFERAADRSIERRVEARRPGDVAVSVADPSKAEARWGWRAEKSIAESCRSYWAWQTANPAGYTSA</sequence>
<evidence type="ECO:0000256" key="3">
    <source>
        <dbReference type="ARBA" id="ARBA00004947"/>
    </source>
</evidence>
<keyword evidence="9 10" id="KW-0413">Isomerase</keyword>
<evidence type="ECO:0000313" key="12">
    <source>
        <dbReference type="EMBL" id="GAA1968723.1"/>
    </source>
</evidence>
<dbReference type="PRINTS" id="PR01713">
    <property type="entry name" value="NUCEPIMERASE"/>
</dbReference>
<evidence type="ECO:0000256" key="4">
    <source>
        <dbReference type="ARBA" id="ARBA00007637"/>
    </source>
</evidence>
<comment type="pathway">
    <text evidence="3 10">Carbohydrate metabolism; galactose metabolism.</text>
</comment>
<evidence type="ECO:0000256" key="9">
    <source>
        <dbReference type="ARBA" id="ARBA00023235"/>
    </source>
</evidence>
<protein>
    <recommendedName>
        <fullName evidence="6 10">UDP-glucose 4-epimerase</fullName>
        <ecNumber evidence="5 10">5.1.3.2</ecNumber>
    </recommendedName>
</protein>
<dbReference type="SUPFAM" id="SSF51735">
    <property type="entry name" value="NAD(P)-binding Rossmann-fold domains"/>
    <property type="match status" value="1"/>
</dbReference>
<keyword evidence="7 10" id="KW-0520">NAD</keyword>